<keyword evidence="1" id="KW-0812">Transmembrane</keyword>
<dbReference type="STRING" id="1122156.SAMN02745117_01169"/>
<name>A0A1M4Y4G7_9BURK</name>
<accession>A0A1M4Y4G7</accession>
<feature type="transmembrane region" description="Helical" evidence="1">
    <location>
        <begin position="47"/>
        <end position="69"/>
    </location>
</feature>
<dbReference type="RefSeq" id="WP_073355722.1">
    <property type="nucleotide sequence ID" value="NZ_FQUZ01000011.1"/>
</dbReference>
<keyword evidence="1" id="KW-1133">Transmembrane helix</keyword>
<evidence type="ECO:0000313" key="3">
    <source>
        <dbReference type="Proteomes" id="UP000184327"/>
    </source>
</evidence>
<sequence>MSATTPPATVPTPYRTRGLALIGLSLLVLVSSFVLLLQAVAPGNTRHLPAILWILFEFLAVALFGLGAWQLKKHRRAQPHYAPDADD</sequence>
<organism evidence="2 3">
    <name type="scientific">Lampropedia hyalina DSM 16112</name>
    <dbReference type="NCBI Taxonomy" id="1122156"/>
    <lineage>
        <taxon>Bacteria</taxon>
        <taxon>Pseudomonadati</taxon>
        <taxon>Pseudomonadota</taxon>
        <taxon>Betaproteobacteria</taxon>
        <taxon>Burkholderiales</taxon>
        <taxon>Comamonadaceae</taxon>
        <taxon>Lampropedia</taxon>
    </lineage>
</organism>
<dbReference type="AlphaFoldDB" id="A0A1M4Y4G7"/>
<gene>
    <name evidence="2" type="ORF">SAMN02745117_01169</name>
</gene>
<protein>
    <submittedName>
        <fullName evidence="2">Uncharacterized protein</fullName>
    </submittedName>
</protein>
<dbReference type="Proteomes" id="UP000184327">
    <property type="component" value="Unassembled WGS sequence"/>
</dbReference>
<evidence type="ECO:0000313" key="2">
    <source>
        <dbReference type="EMBL" id="SHF00595.1"/>
    </source>
</evidence>
<dbReference type="OrthoDB" id="9869572at2"/>
<dbReference type="EMBL" id="FQUZ01000011">
    <property type="protein sequence ID" value="SHF00595.1"/>
    <property type="molecule type" value="Genomic_DNA"/>
</dbReference>
<keyword evidence="3" id="KW-1185">Reference proteome</keyword>
<reference evidence="2 3" key="1">
    <citation type="submission" date="2016-11" db="EMBL/GenBank/DDBJ databases">
        <authorList>
            <person name="Jaros S."/>
            <person name="Januszkiewicz K."/>
            <person name="Wedrychowicz H."/>
        </authorList>
    </citation>
    <scope>NUCLEOTIDE SEQUENCE [LARGE SCALE GENOMIC DNA]</scope>
    <source>
        <strain evidence="2 3">DSM 16112</strain>
    </source>
</reference>
<feature type="transmembrane region" description="Helical" evidence="1">
    <location>
        <begin position="19"/>
        <end position="41"/>
    </location>
</feature>
<evidence type="ECO:0000256" key="1">
    <source>
        <dbReference type="SAM" id="Phobius"/>
    </source>
</evidence>
<keyword evidence="1" id="KW-0472">Membrane</keyword>
<proteinExistence type="predicted"/>